<gene>
    <name evidence="1" type="ORF">MFLAVUS_000094</name>
</gene>
<organism evidence="1 2">
    <name type="scientific">Mucor flavus</name>
    <dbReference type="NCBI Taxonomy" id="439312"/>
    <lineage>
        <taxon>Eukaryota</taxon>
        <taxon>Fungi</taxon>
        <taxon>Fungi incertae sedis</taxon>
        <taxon>Mucoromycota</taxon>
        <taxon>Mucoromycotina</taxon>
        <taxon>Mucoromycetes</taxon>
        <taxon>Mucorales</taxon>
        <taxon>Mucorineae</taxon>
        <taxon>Mucoraceae</taxon>
        <taxon>Mucor</taxon>
    </lineage>
</organism>
<proteinExistence type="predicted"/>
<dbReference type="EMBL" id="BAABUK010000002">
    <property type="protein sequence ID" value="GAA5806746.1"/>
    <property type="molecule type" value="Genomic_DNA"/>
</dbReference>
<name>A0ABP9YIS3_9FUNG</name>
<protein>
    <submittedName>
        <fullName evidence="1">Uncharacterized protein</fullName>
    </submittedName>
</protein>
<accession>A0ABP9YIS3</accession>
<dbReference type="Proteomes" id="UP001473302">
    <property type="component" value="Unassembled WGS sequence"/>
</dbReference>
<reference evidence="1 2" key="1">
    <citation type="submission" date="2024-04" db="EMBL/GenBank/DDBJ databases">
        <title>genome sequences of Mucor flavus KT1a and Helicostylum pulchrum KT1b strains isolated from the surface of a dry-aged beef.</title>
        <authorList>
            <person name="Toyotome T."/>
            <person name="Hosono M."/>
            <person name="Torimaru M."/>
            <person name="Fukuda K."/>
            <person name="Mikami N."/>
        </authorList>
    </citation>
    <scope>NUCLEOTIDE SEQUENCE [LARGE SCALE GENOMIC DNA]</scope>
    <source>
        <strain evidence="1 2">KT1a</strain>
    </source>
</reference>
<evidence type="ECO:0000313" key="2">
    <source>
        <dbReference type="Proteomes" id="UP001473302"/>
    </source>
</evidence>
<evidence type="ECO:0000313" key="1">
    <source>
        <dbReference type="EMBL" id="GAA5806746.1"/>
    </source>
</evidence>
<keyword evidence="2" id="KW-1185">Reference proteome</keyword>
<comment type="caution">
    <text evidence="1">The sequence shown here is derived from an EMBL/GenBank/DDBJ whole genome shotgun (WGS) entry which is preliminary data.</text>
</comment>
<sequence>MRFAQLLWAPPIQVVKVVNTEGQLGEFKWCFLYELVGFPCVMYHFWVSLVEYHQGKIYLSTVFAKEDIVKLALGEVIAAVN</sequence>